<comment type="caution">
    <text evidence="3">The sequence shown here is derived from an EMBL/GenBank/DDBJ whole genome shotgun (WGS) entry which is preliminary data.</text>
</comment>
<dbReference type="Proteomes" id="UP001165489">
    <property type="component" value="Unassembled WGS sequence"/>
</dbReference>
<dbReference type="InterPro" id="IPR029045">
    <property type="entry name" value="ClpP/crotonase-like_dom_sf"/>
</dbReference>
<feature type="domain" description="Tail specific protease" evidence="2">
    <location>
        <begin position="238"/>
        <end position="443"/>
    </location>
</feature>
<dbReference type="Gene3D" id="3.90.226.10">
    <property type="entry name" value="2-enoyl-CoA Hydratase, Chain A, domain 1"/>
    <property type="match status" value="1"/>
</dbReference>
<evidence type="ECO:0000313" key="3">
    <source>
        <dbReference type="EMBL" id="MCH7408154.1"/>
    </source>
</evidence>
<keyword evidence="1" id="KW-0732">Signal</keyword>
<feature type="chain" id="PRO_5046152358" evidence="1">
    <location>
        <begin position="20"/>
        <end position="469"/>
    </location>
</feature>
<name>A0ABS9UVQ4_9BACT</name>
<keyword evidence="4" id="KW-1185">Reference proteome</keyword>
<evidence type="ECO:0000313" key="4">
    <source>
        <dbReference type="Proteomes" id="UP001165489"/>
    </source>
</evidence>
<dbReference type="InterPro" id="IPR005151">
    <property type="entry name" value="Tail-specific_protease"/>
</dbReference>
<dbReference type="EMBL" id="JAKZGP010000002">
    <property type="protein sequence ID" value="MCH7408154.1"/>
    <property type="molecule type" value="Genomic_DNA"/>
</dbReference>
<dbReference type="PANTHER" id="PTHR32060">
    <property type="entry name" value="TAIL-SPECIFIC PROTEASE"/>
    <property type="match status" value="1"/>
</dbReference>
<dbReference type="SUPFAM" id="SSF52096">
    <property type="entry name" value="ClpP/crotonase"/>
    <property type="match status" value="1"/>
</dbReference>
<accession>A0ABS9UVQ4</accession>
<organism evidence="3 4">
    <name type="scientific">Belliella filtrata</name>
    <dbReference type="NCBI Taxonomy" id="2923435"/>
    <lineage>
        <taxon>Bacteria</taxon>
        <taxon>Pseudomonadati</taxon>
        <taxon>Bacteroidota</taxon>
        <taxon>Cytophagia</taxon>
        <taxon>Cytophagales</taxon>
        <taxon>Cyclobacteriaceae</taxon>
        <taxon>Belliella</taxon>
    </lineage>
</organism>
<dbReference type="RefSeq" id="WP_241346155.1">
    <property type="nucleotide sequence ID" value="NZ_JAKZGP010000002.1"/>
</dbReference>
<reference evidence="3" key="1">
    <citation type="submission" date="2022-03" db="EMBL/GenBank/DDBJ databases">
        <title>De novo assembled genomes of Belliella spp. (Cyclobacteriaceae) strains.</title>
        <authorList>
            <person name="Szabo A."/>
            <person name="Korponai K."/>
            <person name="Felfoldi T."/>
        </authorList>
    </citation>
    <scope>NUCLEOTIDE SEQUENCE</scope>
    <source>
        <strain evidence="3">DSM 111904</strain>
    </source>
</reference>
<gene>
    <name evidence="3" type="ORF">MM239_02000</name>
</gene>
<feature type="signal peptide" evidence="1">
    <location>
        <begin position="1"/>
        <end position="19"/>
    </location>
</feature>
<proteinExistence type="predicted"/>
<sequence length="469" mass="54123">MRFQFILLIILLLSKVSFAQNTSPKLSNQVIKEDFDYLYQSLKDTHYNLFAFQSKEKYDSLFSHLKSNLTTDSLTLLEATSFFQRLVSFSNTGHCEIDYPASSYIDYAYAGGTVFPLELAFENEKVFIRKIFSLNKEISIGDEILSIDKIPIDDIWKQFNPLVSAERAYFKNAKIEFWSFPRLFYQLKGRKDQWLIQIKNKNNKVINLEVNSISVMDYETNRNGEILNPKKTLKFYGDVAYLNAGQFGSNEVDGEKLFKNFIDSTFTVIKDRKAKNLIIDFRNNPGGHNAYSDYLISYFANKPFKWYSSFSVKTSKILKEHTLLQADTTDEYSKKILNNTDGQIFNHDFPKYKPVEKSKRFNGRVYILVNRQTYSMAAVSAALILDYNFGKIVGEETGESPTLYASQFSYSLPHSGIVVKVPKSYIIRVNGSRKLEGLKPDIYIQDHLLDDNDEILEGLLIKLNRTANH</sequence>
<dbReference type="PANTHER" id="PTHR32060:SF30">
    <property type="entry name" value="CARBOXY-TERMINAL PROCESSING PROTEASE CTPA"/>
    <property type="match status" value="1"/>
</dbReference>
<evidence type="ECO:0000256" key="1">
    <source>
        <dbReference type="SAM" id="SignalP"/>
    </source>
</evidence>
<evidence type="ECO:0000259" key="2">
    <source>
        <dbReference type="Pfam" id="PF03572"/>
    </source>
</evidence>
<dbReference type="Pfam" id="PF03572">
    <property type="entry name" value="Peptidase_S41"/>
    <property type="match status" value="1"/>
</dbReference>
<protein>
    <submittedName>
        <fullName evidence="3">S41 family peptidase</fullName>
    </submittedName>
</protein>